<feature type="region of interest" description="Disordered" evidence="1">
    <location>
        <begin position="1"/>
        <end position="27"/>
    </location>
</feature>
<protein>
    <submittedName>
        <fullName evidence="2">Unnamed protein product</fullName>
    </submittedName>
</protein>
<reference evidence="2" key="1">
    <citation type="submission" date="2023-04" db="EMBL/GenBank/DDBJ databases">
        <title>Aspergillus oryzae NBRC 4228.</title>
        <authorList>
            <person name="Ichikawa N."/>
            <person name="Sato H."/>
            <person name="Tonouchi N."/>
        </authorList>
    </citation>
    <scope>NUCLEOTIDE SEQUENCE</scope>
    <source>
        <strain evidence="2">NBRC 4228</strain>
    </source>
</reference>
<gene>
    <name evidence="2" type="ORF">Aory04_000036900</name>
</gene>
<name>A0AAN5BSE7_ASPOZ</name>
<evidence type="ECO:0000256" key="1">
    <source>
        <dbReference type="SAM" id="MobiDB-lite"/>
    </source>
</evidence>
<organism evidence="2 3">
    <name type="scientific">Aspergillus oryzae</name>
    <name type="common">Yellow koji mold</name>
    <dbReference type="NCBI Taxonomy" id="5062"/>
    <lineage>
        <taxon>Eukaryota</taxon>
        <taxon>Fungi</taxon>
        <taxon>Dikarya</taxon>
        <taxon>Ascomycota</taxon>
        <taxon>Pezizomycotina</taxon>
        <taxon>Eurotiomycetes</taxon>
        <taxon>Eurotiomycetidae</taxon>
        <taxon>Eurotiales</taxon>
        <taxon>Aspergillaceae</taxon>
        <taxon>Aspergillus</taxon>
        <taxon>Aspergillus subgen. Circumdati</taxon>
    </lineage>
</organism>
<proteinExistence type="predicted"/>
<sequence>MHEQQIHNDSARPRTMSDGDQRTPEDRLRVYERRIDVLRKGQTGSHRSEEKDYDAGVDKAVKRYDGVVVVDWVLGGVCYEDLVHAEDVTALVGWSCFFVFLVFVCGEGIE</sequence>
<dbReference type="EMBL" id="BSYA01000002">
    <property type="protein sequence ID" value="GMG22798.1"/>
    <property type="molecule type" value="Genomic_DNA"/>
</dbReference>
<dbReference type="Proteomes" id="UP001165205">
    <property type="component" value="Unassembled WGS sequence"/>
</dbReference>
<dbReference type="AlphaFoldDB" id="A0AAN5BSE7"/>
<comment type="caution">
    <text evidence="2">The sequence shown here is derived from an EMBL/GenBank/DDBJ whole genome shotgun (WGS) entry which is preliminary data.</text>
</comment>
<evidence type="ECO:0000313" key="3">
    <source>
        <dbReference type="Proteomes" id="UP001165205"/>
    </source>
</evidence>
<accession>A0AAN5BSE7</accession>
<evidence type="ECO:0000313" key="2">
    <source>
        <dbReference type="EMBL" id="GMG22798.1"/>
    </source>
</evidence>